<dbReference type="Proteomes" id="UP000187406">
    <property type="component" value="Unassembled WGS sequence"/>
</dbReference>
<sequence length="789" mass="89601">MEHTDGIDEKHFSKGEVYIGNFKGTLPHGKGKYTWLDGTVYEGYWEEGKMMGKGQMVWPSGAKYEGDVSGGFLHGFGTFSTPDGSVYRGAWRMNIRHGLGRKQYSNSDVYEGSWKEGVHEGCGKYYWNSGNTYIGEWKGGKMCGRGVMKWTNGDLFDGFWFNGLRHGFGIYKFVDGSYYFGTWARGLKDGKGTFYPAGSNNPPLRTWSSFLEYDDSGITGCSCSSSSNIVACEVPRPRVKRNLSEKISSGGISKNSVQISKRTSSLDENSSLCDPAREFICHDPLCIISHHADDEGHNELQGNNTLVHEREYMQGVLIKEIVRDRAEGSHKSKQKNKFDAKEAKRKLCVDIFEGHQSYYLMLNLQLGIRYSVGKITPVPMREVRASDFGERARIRMYFPSKGSRFTPSHNSIDFHWKDYCPMVFRNLREMFKLDAAEYMMSICGDDGLRELSSPGKSGSIFYLSHDDRFVIKTLKRSELKVLLEMLPDYYSHVREHENTLITKFFGIHLIKLGGGRTVRFMVMGNMFCTELRIHSRYDLKGSTQGRCTDKDKIQESTTLKDCDLSYEFYMDKLLRESLFEQISLDCRFLESQNIIDYSLLLGLHFRAPEHLKGLLEPPSAVPDHENLTAGDGRYLFVCGGGVVSRGELLIPPKGLLLVTHEPSVVSNAPGPHIRGRTLRAYSIGDQEADLLLPGTGRLRVQLGVNMPAQAIHKLQQDEVVETEVELFEVYDVVLYMGIIDILQEYNMKKRVEHAYKSLQFDPLSISAVEPKLYAKRFMNFLLQIFPDQE</sequence>
<dbReference type="InParanoid" id="A0A1Q3AZV3"/>
<dbReference type="InterPro" id="IPR027484">
    <property type="entry name" value="PInositol-4-P-5-kinase_N"/>
</dbReference>
<dbReference type="InterPro" id="IPR027483">
    <property type="entry name" value="PInositol-4-P-4/5-kinase_C_sf"/>
</dbReference>
<dbReference type="SUPFAM" id="SSF82185">
    <property type="entry name" value="Histone H3 K4-specific methyltransferase SET7/9 N-terminal domain"/>
    <property type="match status" value="1"/>
</dbReference>
<dbReference type="SMART" id="SM00330">
    <property type="entry name" value="PIPKc"/>
    <property type="match status" value="1"/>
</dbReference>
<dbReference type="PANTHER" id="PTHR23086">
    <property type="entry name" value="PHOSPHATIDYLINOSITOL-4-PHOSPHATE 5-KINASE"/>
    <property type="match status" value="1"/>
</dbReference>
<dbReference type="InterPro" id="IPR023610">
    <property type="entry name" value="PInositol-4/5-P-5/4-kinase"/>
</dbReference>
<protein>
    <recommendedName>
        <fullName evidence="6">Phosphatidylinositol 4-phosphate 5-kinase</fullName>
        <ecNumber evidence="6">2.7.1.68</ecNumber>
    </recommendedName>
</protein>
<dbReference type="PROSITE" id="PS51455">
    <property type="entry name" value="PIPK"/>
    <property type="match status" value="1"/>
</dbReference>
<dbReference type="InterPro" id="IPR002498">
    <property type="entry name" value="PInositol-4-P-4/5-kinase_core"/>
</dbReference>
<keyword evidence="2" id="KW-0677">Repeat</keyword>
<keyword evidence="9" id="KW-1185">Reference proteome</keyword>
<dbReference type="EMBL" id="BDDD01000186">
    <property type="protein sequence ID" value="GAV61164.1"/>
    <property type="molecule type" value="Genomic_DNA"/>
</dbReference>
<dbReference type="EC" id="2.7.1.68" evidence="6"/>
<proteinExistence type="predicted"/>
<dbReference type="GO" id="GO:0046854">
    <property type="term" value="P:phosphatidylinositol phosphate biosynthetic process"/>
    <property type="evidence" value="ECO:0007669"/>
    <property type="project" value="TreeGrafter"/>
</dbReference>
<comment type="caution">
    <text evidence="8">The sequence shown here is derived from an EMBL/GenBank/DDBJ whole genome shotgun (WGS) entry which is preliminary data.</text>
</comment>
<dbReference type="InterPro" id="IPR003409">
    <property type="entry name" value="MORN"/>
</dbReference>
<dbReference type="SMART" id="SM00698">
    <property type="entry name" value="MORN"/>
    <property type="match status" value="8"/>
</dbReference>
<dbReference type="Gene3D" id="2.20.110.10">
    <property type="entry name" value="Histone H3 K4-specific methyltransferase SET7/9 N-terminal domain"/>
    <property type="match status" value="4"/>
</dbReference>
<evidence type="ECO:0000313" key="9">
    <source>
        <dbReference type="Proteomes" id="UP000187406"/>
    </source>
</evidence>
<dbReference type="AlphaFoldDB" id="A0A1Q3AZV3"/>
<dbReference type="GO" id="GO:0005886">
    <property type="term" value="C:plasma membrane"/>
    <property type="evidence" value="ECO:0007669"/>
    <property type="project" value="TreeGrafter"/>
</dbReference>
<keyword evidence="3 6" id="KW-0547">Nucleotide-binding</keyword>
<evidence type="ECO:0000259" key="7">
    <source>
        <dbReference type="PROSITE" id="PS51455"/>
    </source>
</evidence>
<evidence type="ECO:0000313" key="8">
    <source>
        <dbReference type="EMBL" id="GAV61164.1"/>
    </source>
</evidence>
<comment type="catalytic activity">
    <reaction evidence="6">
        <text>a 1,2-diacyl-sn-glycero-3-phospho-(1D-myo-inositol 4-phosphate) + ATP = a 1,2-diacyl-sn-glycero-3-phospho-(1D-myo-inositol-4,5-bisphosphate) + ADP + H(+)</text>
        <dbReference type="Rhea" id="RHEA:14425"/>
        <dbReference type="ChEBI" id="CHEBI:15378"/>
        <dbReference type="ChEBI" id="CHEBI:30616"/>
        <dbReference type="ChEBI" id="CHEBI:58178"/>
        <dbReference type="ChEBI" id="CHEBI:58456"/>
        <dbReference type="ChEBI" id="CHEBI:456216"/>
        <dbReference type="EC" id="2.7.1.68"/>
    </reaction>
</comment>
<accession>A0A1Q3AZV3</accession>
<dbReference type="Pfam" id="PF02493">
    <property type="entry name" value="MORN"/>
    <property type="match status" value="8"/>
</dbReference>
<dbReference type="GO" id="GO:0016308">
    <property type="term" value="F:1-phosphatidylinositol-4-phosphate 5-kinase activity"/>
    <property type="evidence" value="ECO:0007669"/>
    <property type="project" value="UniProtKB-UniRule"/>
</dbReference>
<evidence type="ECO:0000256" key="1">
    <source>
        <dbReference type="ARBA" id="ARBA00022679"/>
    </source>
</evidence>
<reference evidence="9" key="1">
    <citation type="submission" date="2016-04" db="EMBL/GenBank/DDBJ databases">
        <title>Cephalotus genome sequencing.</title>
        <authorList>
            <person name="Fukushima K."/>
            <person name="Hasebe M."/>
            <person name="Fang X."/>
        </authorList>
    </citation>
    <scope>NUCLEOTIDE SEQUENCE [LARGE SCALE GENOMIC DNA]</scope>
    <source>
        <strain evidence="9">cv. St1</strain>
    </source>
</reference>
<keyword evidence="5 6" id="KW-0067">ATP-binding</keyword>
<evidence type="ECO:0000256" key="2">
    <source>
        <dbReference type="ARBA" id="ARBA00022737"/>
    </source>
</evidence>
<keyword evidence="1 6" id="KW-0808">Transferase</keyword>
<keyword evidence="4 6" id="KW-0418">Kinase</keyword>
<dbReference type="CDD" id="cd17302">
    <property type="entry name" value="PIPKc_AtPIP5K_like"/>
    <property type="match status" value="1"/>
</dbReference>
<gene>
    <name evidence="8" type="ORF">CFOL_v3_04692</name>
</gene>
<evidence type="ECO:0000256" key="6">
    <source>
        <dbReference type="PIRNR" id="PIRNR037274"/>
    </source>
</evidence>
<dbReference type="OrthoDB" id="70770at2759"/>
<evidence type="ECO:0000256" key="5">
    <source>
        <dbReference type="ARBA" id="ARBA00022840"/>
    </source>
</evidence>
<dbReference type="PIRSF" id="PIRSF037274">
    <property type="entry name" value="PIP5K_plant_prd"/>
    <property type="match status" value="1"/>
</dbReference>
<name>A0A1Q3AZV3_CEPFO</name>
<dbReference type="SUPFAM" id="SSF56104">
    <property type="entry name" value="SAICAR synthase-like"/>
    <property type="match status" value="1"/>
</dbReference>
<organism evidence="8 9">
    <name type="scientific">Cephalotus follicularis</name>
    <name type="common">Albany pitcher plant</name>
    <dbReference type="NCBI Taxonomy" id="3775"/>
    <lineage>
        <taxon>Eukaryota</taxon>
        <taxon>Viridiplantae</taxon>
        <taxon>Streptophyta</taxon>
        <taxon>Embryophyta</taxon>
        <taxon>Tracheophyta</taxon>
        <taxon>Spermatophyta</taxon>
        <taxon>Magnoliopsida</taxon>
        <taxon>eudicotyledons</taxon>
        <taxon>Gunneridae</taxon>
        <taxon>Pentapetalae</taxon>
        <taxon>rosids</taxon>
        <taxon>fabids</taxon>
        <taxon>Oxalidales</taxon>
        <taxon>Cephalotaceae</taxon>
        <taxon>Cephalotus</taxon>
    </lineage>
</organism>
<dbReference type="FunCoup" id="A0A1Q3AZV3">
    <property type="interactions" value="1982"/>
</dbReference>
<dbReference type="PANTHER" id="PTHR23086:SF25">
    <property type="entry name" value="PHOSPHATIDYLINOSITOL 4-PHOSPHATE 5-KINASE 8"/>
    <property type="match status" value="1"/>
</dbReference>
<dbReference type="InterPro" id="IPR017163">
    <property type="entry name" value="PIno-4-P-5_kinase_pln"/>
</dbReference>
<evidence type="ECO:0000256" key="3">
    <source>
        <dbReference type="ARBA" id="ARBA00022741"/>
    </source>
</evidence>
<dbReference type="STRING" id="3775.A0A1Q3AZV3"/>
<evidence type="ECO:0000256" key="4">
    <source>
        <dbReference type="ARBA" id="ARBA00022777"/>
    </source>
</evidence>
<dbReference type="Gene3D" id="3.30.810.10">
    <property type="entry name" value="2-Layer Sandwich"/>
    <property type="match status" value="2"/>
</dbReference>
<dbReference type="Gene3D" id="3.30.800.10">
    <property type="entry name" value="Phosphatidylinositol Phosphate Kinase II Beta"/>
    <property type="match status" value="1"/>
</dbReference>
<dbReference type="GO" id="GO:0005524">
    <property type="term" value="F:ATP binding"/>
    <property type="evidence" value="ECO:0007669"/>
    <property type="project" value="UniProtKB-UniRule"/>
</dbReference>
<feature type="domain" description="PIPK" evidence="7">
    <location>
        <begin position="354"/>
        <end position="785"/>
    </location>
</feature>
<dbReference type="Pfam" id="PF01504">
    <property type="entry name" value="PIP5K"/>
    <property type="match status" value="1"/>
</dbReference>